<keyword evidence="1" id="KW-0812">Transmembrane</keyword>
<name>A0A0D7A718_9AGAR</name>
<dbReference type="EMBL" id="KN882046">
    <property type="protein sequence ID" value="KIY45716.1"/>
    <property type="molecule type" value="Genomic_DNA"/>
</dbReference>
<accession>A0A0D7A718</accession>
<keyword evidence="3" id="KW-1185">Reference proteome</keyword>
<evidence type="ECO:0000313" key="3">
    <source>
        <dbReference type="Proteomes" id="UP000054144"/>
    </source>
</evidence>
<keyword evidence="1" id="KW-0472">Membrane</keyword>
<evidence type="ECO:0000313" key="2">
    <source>
        <dbReference type="EMBL" id="KIY45716.1"/>
    </source>
</evidence>
<feature type="transmembrane region" description="Helical" evidence="1">
    <location>
        <begin position="106"/>
        <end position="127"/>
    </location>
</feature>
<dbReference type="Proteomes" id="UP000054144">
    <property type="component" value="Unassembled WGS sequence"/>
</dbReference>
<reference evidence="2 3" key="1">
    <citation type="journal article" date="2015" name="Fungal Genet. Biol.">
        <title>Evolution of novel wood decay mechanisms in Agaricales revealed by the genome sequences of Fistulina hepatica and Cylindrobasidium torrendii.</title>
        <authorList>
            <person name="Floudas D."/>
            <person name="Held B.W."/>
            <person name="Riley R."/>
            <person name="Nagy L.G."/>
            <person name="Koehler G."/>
            <person name="Ransdell A.S."/>
            <person name="Younus H."/>
            <person name="Chow J."/>
            <person name="Chiniquy J."/>
            <person name="Lipzen A."/>
            <person name="Tritt A."/>
            <person name="Sun H."/>
            <person name="Haridas S."/>
            <person name="LaButti K."/>
            <person name="Ohm R.A."/>
            <person name="Kues U."/>
            <person name="Blanchette R.A."/>
            <person name="Grigoriev I.V."/>
            <person name="Minto R.E."/>
            <person name="Hibbett D.S."/>
        </authorList>
    </citation>
    <scope>NUCLEOTIDE SEQUENCE [LARGE SCALE GENOMIC DNA]</scope>
    <source>
        <strain evidence="2 3">ATCC 64428</strain>
    </source>
</reference>
<feature type="transmembrane region" description="Helical" evidence="1">
    <location>
        <begin position="76"/>
        <end position="94"/>
    </location>
</feature>
<sequence length="211" mass="24296">MNEQGSAYRFNTKDVPVHIVRGNLKARPNPGDDGLCICNVTDEEMDAVDTTILSALIMGVLDATIGMIYDMQLVEIFLYGIAMVQGWFYFSTYLHKDHVSIKIMVAINLALDTAQVLMLAGAMFYNIPSMYWLARKTWDIGIYPATMYWVYKHQQDAVTILLLFEEGKLFLYRLVIVQQGLGTAIAMIIQHFYCWRIYKRERPLSAMSYEY</sequence>
<gene>
    <name evidence="2" type="ORF">FISHEDRAFT_76264</name>
</gene>
<keyword evidence="1" id="KW-1133">Transmembrane helix</keyword>
<evidence type="ECO:0000256" key="1">
    <source>
        <dbReference type="SAM" id="Phobius"/>
    </source>
</evidence>
<proteinExistence type="predicted"/>
<dbReference type="OrthoDB" id="3263055at2759"/>
<feature type="transmembrane region" description="Helical" evidence="1">
    <location>
        <begin position="170"/>
        <end position="193"/>
    </location>
</feature>
<organism evidence="2 3">
    <name type="scientific">Fistulina hepatica ATCC 64428</name>
    <dbReference type="NCBI Taxonomy" id="1128425"/>
    <lineage>
        <taxon>Eukaryota</taxon>
        <taxon>Fungi</taxon>
        <taxon>Dikarya</taxon>
        <taxon>Basidiomycota</taxon>
        <taxon>Agaricomycotina</taxon>
        <taxon>Agaricomycetes</taxon>
        <taxon>Agaricomycetidae</taxon>
        <taxon>Agaricales</taxon>
        <taxon>Fistulinaceae</taxon>
        <taxon>Fistulina</taxon>
    </lineage>
</organism>
<protein>
    <submittedName>
        <fullName evidence="2">Uncharacterized protein</fullName>
    </submittedName>
</protein>
<dbReference type="AlphaFoldDB" id="A0A0D7A718"/>